<dbReference type="Proteomes" id="UP000007519">
    <property type="component" value="Chromosome"/>
</dbReference>
<dbReference type="AlphaFoldDB" id="H6L931"/>
<evidence type="ECO:0000313" key="1">
    <source>
        <dbReference type="EMBL" id="AFC23167.1"/>
    </source>
</evidence>
<accession>H6L931</accession>
<reference evidence="1 2" key="1">
    <citation type="journal article" date="2012" name="Stand. Genomic Sci.">
        <title>Complete genome sequencing and analysis of Saprospira grandis str. Lewin, a predatory marine bacterium.</title>
        <authorList>
            <person name="Saw J.H."/>
            <person name="Yuryev A."/>
            <person name="Kanbe M."/>
            <person name="Hou S."/>
            <person name="Young A.G."/>
            <person name="Aizawa S."/>
            <person name="Alam M."/>
        </authorList>
    </citation>
    <scope>NUCLEOTIDE SEQUENCE [LARGE SCALE GENOMIC DNA]</scope>
    <source>
        <strain evidence="1 2">Lewin</strain>
    </source>
</reference>
<protein>
    <submittedName>
        <fullName evidence="1">Uncharacterized protein</fullName>
    </submittedName>
</protein>
<evidence type="ECO:0000313" key="2">
    <source>
        <dbReference type="Proteomes" id="UP000007519"/>
    </source>
</evidence>
<proteinExistence type="predicted"/>
<sequence length="85" mass="10170">MMDEEWMKVLELIVDEKINALSQVLNHRGETYGYRFVVVQKDSRMGYLVIWKEDTLQAVNISRIKVPITYLNQRQPIPENLIFDW</sequence>
<dbReference type="STRING" id="984262.SGRA_0428"/>
<name>H6L931_SAPGL</name>
<organism evidence="1 2">
    <name type="scientific">Saprospira grandis (strain Lewin)</name>
    <dbReference type="NCBI Taxonomy" id="984262"/>
    <lineage>
        <taxon>Bacteria</taxon>
        <taxon>Pseudomonadati</taxon>
        <taxon>Bacteroidota</taxon>
        <taxon>Saprospiria</taxon>
        <taxon>Saprospirales</taxon>
        <taxon>Saprospiraceae</taxon>
        <taxon>Saprospira</taxon>
    </lineage>
</organism>
<gene>
    <name evidence="1" type="ordered locus">SGRA_0428</name>
</gene>
<dbReference type="RefSeq" id="WP_014373414.1">
    <property type="nucleotide sequence ID" value="NC_016940.1"/>
</dbReference>
<dbReference type="HOGENOM" id="CLU_2510788_0_0_10"/>
<dbReference type="EMBL" id="CP002831">
    <property type="protein sequence ID" value="AFC23167.1"/>
    <property type="molecule type" value="Genomic_DNA"/>
</dbReference>
<dbReference type="KEGG" id="sgn:SGRA_0428"/>
<keyword evidence="2" id="KW-1185">Reference proteome</keyword>